<proteinExistence type="predicted"/>
<name>A0A840QK53_9PSEU</name>
<dbReference type="Pfam" id="PF13577">
    <property type="entry name" value="SnoaL_4"/>
    <property type="match status" value="1"/>
</dbReference>
<dbReference type="SUPFAM" id="SSF54427">
    <property type="entry name" value="NTF2-like"/>
    <property type="match status" value="1"/>
</dbReference>
<comment type="caution">
    <text evidence="2">The sequence shown here is derived from an EMBL/GenBank/DDBJ whole genome shotgun (WGS) entry which is preliminary data.</text>
</comment>
<dbReference type="GO" id="GO:0016853">
    <property type="term" value="F:isomerase activity"/>
    <property type="evidence" value="ECO:0007669"/>
    <property type="project" value="UniProtKB-KW"/>
</dbReference>
<keyword evidence="3" id="KW-1185">Reference proteome</keyword>
<dbReference type="Gene3D" id="3.10.450.50">
    <property type="match status" value="1"/>
</dbReference>
<feature type="domain" description="SnoaL-like" evidence="1">
    <location>
        <begin position="12"/>
        <end position="130"/>
    </location>
</feature>
<evidence type="ECO:0000313" key="3">
    <source>
        <dbReference type="Proteomes" id="UP000584374"/>
    </source>
</evidence>
<dbReference type="InterPro" id="IPR032710">
    <property type="entry name" value="NTF2-like_dom_sf"/>
</dbReference>
<dbReference type="CDD" id="cd00531">
    <property type="entry name" value="NTF2_like"/>
    <property type="match status" value="1"/>
</dbReference>
<sequence>MSHPLDPALSKTDREQISARLHRFTTALDEKDFHAYADCYTEDGILELPWGQHEGREGLAEAVSANLAKFPRTQHTTRDHVITQDGDRGTLRAQLHSVHWRSEADTDPWIVEGIYDCRLTRTASGWKFSNVALSVVSQQGGHDELEAL</sequence>
<dbReference type="Proteomes" id="UP000584374">
    <property type="component" value="Unassembled WGS sequence"/>
</dbReference>
<dbReference type="RefSeq" id="WP_184732999.1">
    <property type="nucleotide sequence ID" value="NZ_JACHIW010000003.1"/>
</dbReference>
<organism evidence="2 3">
    <name type="scientific">Saccharopolyspora phatthalungensis</name>
    <dbReference type="NCBI Taxonomy" id="664693"/>
    <lineage>
        <taxon>Bacteria</taxon>
        <taxon>Bacillati</taxon>
        <taxon>Actinomycetota</taxon>
        <taxon>Actinomycetes</taxon>
        <taxon>Pseudonocardiales</taxon>
        <taxon>Pseudonocardiaceae</taxon>
        <taxon>Saccharopolyspora</taxon>
    </lineage>
</organism>
<protein>
    <submittedName>
        <fullName evidence="2">Ketosteroid isomerase-like protein</fullName>
    </submittedName>
</protein>
<evidence type="ECO:0000259" key="1">
    <source>
        <dbReference type="Pfam" id="PF13577"/>
    </source>
</evidence>
<keyword evidence="2" id="KW-0413">Isomerase</keyword>
<evidence type="ECO:0000313" key="2">
    <source>
        <dbReference type="EMBL" id="MBB5159938.1"/>
    </source>
</evidence>
<dbReference type="EMBL" id="JACHIW010000003">
    <property type="protein sequence ID" value="MBB5159938.1"/>
    <property type="molecule type" value="Genomic_DNA"/>
</dbReference>
<gene>
    <name evidence="2" type="ORF">BJ970_007538</name>
</gene>
<dbReference type="AlphaFoldDB" id="A0A840QK53"/>
<reference evidence="2 3" key="1">
    <citation type="submission" date="2020-08" db="EMBL/GenBank/DDBJ databases">
        <title>Sequencing the genomes of 1000 actinobacteria strains.</title>
        <authorList>
            <person name="Klenk H.-P."/>
        </authorList>
    </citation>
    <scope>NUCLEOTIDE SEQUENCE [LARGE SCALE GENOMIC DNA]</scope>
    <source>
        <strain evidence="2 3">DSM 45584</strain>
    </source>
</reference>
<accession>A0A840QK53</accession>
<dbReference type="InterPro" id="IPR037401">
    <property type="entry name" value="SnoaL-like"/>
</dbReference>